<evidence type="ECO:0000313" key="3">
    <source>
        <dbReference type="EMBL" id="KAK3401551.1"/>
    </source>
</evidence>
<dbReference type="EMBL" id="JAUTDP010000002">
    <property type="protein sequence ID" value="KAK3401551.1"/>
    <property type="molecule type" value="Genomic_DNA"/>
</dbReference>
<reference evidence="3" key="1">
    <citation type="journal article" date="2023" name="Mol. Phylogenet. Evol.">
        <title>Genome-scale phylogeny and comparative genomics of the fungal order Sordariales.</title>
        <authorList>
            <person name="Hensen N."/>
            <person name="Bonometti L."/>
            <person name="Westerberg I."/>
            <person name="Brannstrom I.O."/>
            <person name="Guillou S."/>
            <person name="Cros-Aarteil S."/>
            <person name="Calhoun S."/>
            <person name="Haridas S."/>
            <person name="Kuo A."/>
            <person name="Mondo S."/>
            <person name="Pangilinan J."/>
            <person name="Riley R."/>
            <person name="LaButti K."/>
            <person name="Andreopoulos B."/>
            <person name="Lipzen A."/>
            <person name="Chen C."/>
            <person name="Yan M."/>
            <person name="Daum C."/>
            <person name="Ng V."/>
            <person name="Clum A."/>
            <person name="Steindorff A."/>
            <person name="Ohm R.A."/>
            <person name="Martin F."/>
            <person name="Silar P."/>
            <person name="Natvig D.O."/>
            <person name="Lalanne C."/>
            <person name="Gautier V."/>
            <person name="Ament-Velasquez S.L."/>
            <person name="Kruys A."/>
            <person name="Hutchinson M.I."/>
            <person name="Powell A.J."/>
            <person name="Barry K."/>
            <person name="Miller A.N."/>
            <person name="Grigoriev I.V."/>
            <person name="Debuchy R."/>
            <person name="Gladieux P."/>
            <person name="Hiltunen Thoren M."/>
            <person name="Johannesson H."/>
        </authorList>
    </citation>
    <scope>NUCLEOTIDE SEQUENCE</scope>
    <source>
        <strain evidence="3">FGSC 1904</strain>
    </source>
</reference>
<proteinExistence type="predicted"/>
<feature type="region of interest" description="Disordered" evidence="1">
    <location>
        <begin position="424"/>
        <end position="444"/>
    </location>
</feature>
<dbReference type="InterPro" id="IPR056632">
    <property type="entry name" value="DUF7730"/>
</dbReference>
<feature type="domain" description="DUF7730" evidence="2">
    <location>
        <begin position="45"/>
        <end position="176"/>
    </location>
</feature>
<feature type="region of interest" description="Disordered" evidence="1">
    <location>
        <begin position="1"/>
        <end position="33"/>
    </location>
</feature>
<evidence type="ECO:0000313" key="4">
    <source>
        <dbReference type="Proteomes" id="UP001281003"/>
    </source>
</evidence>
<evidence type="ECO:0000259" key="2">
    <source>
        <dbReference type="Pfam" id="PF24864"/>
    </source>
</evidence>
<organism evidence="3 4">
    <name type="scientific">Sordaria brevicollis</name>
    <dbReference type="NCBI Taxonomy" id="83679"/>
    <lineage>
        <taxon>Eukaryota</taxon>
        <taxon>Fungi</taxon>
        <taxon>Dikarya</taxon>
        <taxon>Ascomycota</taxon>
        <taxon>Pezizomycotina</taxon>
        <taxon>Sordariomycetes</taxon>
        <taxon>Sordariomycetidae</taxon>
        <taxon>Sordariales</taxon>
        <taxon>Sordariaceae</taxon>
        <taxon>Sordaria</taxon>
    </lineage>
</organism>
<feature type="compositionally biased region" description="Polar residues" evidence="1">
    <location>
        <begin position="1"/>
        <end position="10"/>
    </location>
</feature>
<feature type="compositionally biased region" description="Low complexity" evidence="1">
    <location>
        <begin position="64"/>
        <end position="84"/>
    </location>
</feature>
<dbReference type="InterPro" id="IPR038883">
    <property type="entry name" value="AN11006-like"/>
</dbReference>
<accession>A0AAE0PK91</accession>
<comment type="caution">
    <text evidence="3">The sequence shown here is derived from an EMBL/GenBank/DDBJ whole genome shotgun (WGS) entry which is preliminary data.</text>
</comment>
<keyword evidence="4" id="KW-1185">Reference proteome</keyword>
<dbReference type="AlphaFoldDB" id="A0AAE0PK91"/>
<gene>
    <name evidence="3" type="ORF">B0T20DRAFT_346306</name>
</gene>
<evidence type="ECO:0000256" key="1">
    <source>
        <dbReference type="SAM" id="MobiDB-lite"/>
    </source>
</evidence>
<protein>
    <recommendedName>
        <fullName evidence="2">DUF7730 domain-containing protein</fullName>
    </recommendedName>
</protein>
<dbReference type="Pfam" id="PF24864">
    <property type="entry name" value="DUF7730"/>
    <property type="match status" value="1"/>
</dbReference>
<feature type="compositionally biased region" description="Basic and acidic residues" evidence="1">
    <location>
        <begin position="342"/>
        <end position="352"/>
    </location>
</feature>
<name>A0AAE0PK91_SORBR</name>
<dbReference type="PANTHER" id="PTHR42085">
    <property type="entry name" value="F-BOX DOMAIN-CONTAINING PROTEIN"/>
    <property type="match status" value="1"/>
</dbReference>
<reference evidence="3" key="2">
    <citation type="submission" date="2023-07" db="EMBL/GenBank/DDBJ databases">
        <authorList>
            <consortium name="Lawrence Berkeley National Laboratory"/>
            <person name="Haridas S."/>
            <person name="Hensen N."/>
            <person name="Bonometti L."/>
            <person name="Westerberg I."/>
            <person name="Brannstrom I.O."/>
            <person name="Guillou S."/>
            <person name="Cros-Aarteil S."/>
            <person name="Calhoun S."/>
            <person name="Kuo A."/>
            <person name="Mondo S."/>
            <person name="Pangilinan J."/>
            <person name="Riley R."/>
            <person name="LaButti K."/>
            <person name="Andreopoulos B."/>
            <person name="Lipzen A."/>
            <person name="Chen C."/>
            <person name="Yanf M."/>
            <person name="Daum C."/>
            <person name="Ng V."/>
            <person name="Clum A."/>
            <person name="Steindorff A."/>
            <person name="Ohm R."/>
            <person name="Martin F."/>
            <person name="Silar P."/>
            <person name="Natvig D."/>
            <person name="Lalanne C."/>
            <person name="Gautier V."/>
            <person name="Ament-velasquez S.L."/>
            <person name="Kruys A."/>
            <person name="Hutchinson M.I."/>
            <person name="Powell A.J."/>
            <person name="Barry K."/>
            <person name="Miller A.N."/>
            <person name="Grigoriev I.V."/>
            <person name="Debuchy R."/>
            <person name="Gladieux P."/>
            <person name="Thoren M.H."/>
            <person name="Johannesson H."/>
        </authorList>
    </citation>
    <scope>NUCLEOTIDE SEQUENCE</scope>
    <source>
        <strain evidence="3">FGSC 1904</strain>
    </source>
</reference>
<sequence>MSSRGASKQGKTAHSRSTRPRPPRIVTRIQPHRQCANRPPRFWRFLDLPAEVRNMIYSHILTTPPSSSSSHSCSHSSKSSSSPSRNDDTTGAAIDVARVWESHPRFDLSLLLVSKKIHSEAAAILYSKNTFIFLEPCDEHRDLHPEAQDFTRHRSLTWLRTIGPTNASAVRNMHIRIRAERTTSRADPYYPDLILELSKLAPNLHRLALIGEKHALQTKPVQVEPLPPAPFEVAQPPAYEIHWHRQWDPNHVTPLSPWMLYEMRHGLRKFLKLHTLVLAGFTHPGENFVPFSRLINAGKPPTKEGGCVVHVVRKRVASRSCGERKFSTLWNEPAVVDPLGRVLDKKKGRGGDGRQSVHGTANTGGGNGSGSALSLATAGLNAAASTASLVQAVVQFQQVDDMDDMDDDDDEDDDEDYWQDLEALLSDSGGEDDEIQMVDDDIIA</sequence>
<dbReference type="Proteomes" id="UP001281003">
    <property type="component" value="Unassembled WGS sequence"/>
</dbReference>
<feature type="compositionally biased region" description="Acidic residues" evidence="1">
    <location>
        <begin position="429"/>
        <end position="444"/>
    </location>
</feature>
<feature type="region of interest" description="Disordered" evidence="1">
    <location>
        <begin position="63"/>
        <end position="89"/>
    </location>
</feature>
<feature type="compositionally biased region" description="Basic residues" evidence="1">
    <location>
        <begin position="11"/>
        <end position="22"/>
    </location>
</feature>
<dbReference type="PANTHER" id="PTHR42085:SF8">
    <property type="entry name" value="F-BOX DOMAIN-CONTAINING PROTEIN"/>
    <property type="match status" value="1"/>
</dbReference>
<feature type="region of interest" description="Disordered" evidence="1">
    <location>
        <begin position="341"/>
        <end position="370"/>
    </location>
</feature>